<evidence type="ECO:0000313" key="2">
    <source>
        <dbReference type="Proteomes" id="UP000004221"/>
    </source>
</evidence>
<dbReference type="Proteomes" id="UP000004221">
    <property type="component" value="Unassembled WGS sequence"/>
</dbReference>
<keyword evidence="2" id="KW-1185">Reference proteome</keyword>
<accession>I4EGM8</accession>
<proteinExistence type="predicted"/>
<sequence length="96" mass="10098">MALFVVRHQHTADGCPAEDPGMGMMLLQHLSPANAAANGVHIQADAAVDGGHTLYLIVDAPDQQTVDRFMNPFTHFGTVEVLPSSACEVVVGRGAC</sequence>
<evidence type="ECO:0000313" key="1">
    <source>
        <dbReference type="EMBL" id="CCF83840.1"/>
    </source>
</evidence>
<protein>
    <submittedName>
        <fullName evidence="1">Putative sulfite oxidase</fullName>
    </submittedName>
</protein>
<gene>
    <name evidence="1" type="ORF">NITHO_2790004</name>
</gene>
<dbReference type="AlphaFoldDB" id="I4EGM8"/>
<comment type="caution">
    <text evidence="1">The sequence shown here is derived from an EMBL/GenBank/DDBJ whole genome shotgun (WGS) entry which is preliminary data.</text>
</comment>
<reference evidence="1 2" key="1">
    <citation type="journal article" date="2012" name="ISME J.">
        <title>Nitrification expanded: discovery, physiology and genomics of a nitrite-oxidizing bacterium from the phylum Chloroflexi.</title>
        <authorList>
            <person name="Sorokin D.Y."/>
            <person name="Lucker S."/>
            <person name="Vejmelkova D."/>
            <person name="Kostrikina N.A."/>
            <person name="Kleerebezem R."/>
            <person name="Rijpstra W.I."/>
            <person name="Damste J.S."/>
            <person name="Le Paslier D."/>
            <person name="Muyzer G."/>
            <person name="Wagner M."/>
            <person name="van Loosdrecht M.C."/>
            <person name="Daims H."/>
        </authorList>
    </citation>
    <scope>NUCLEOTIDE SEQUENCE [LARGE SCALE GENOMIC DNA]</scope>
    <source>
        <strain evidence="2">none</strain>
    </source>
</reference>
<dbReference type="EMBL" id="CAGS01000200">
    <property type="protein sequence ID" value="CCF83840.1"/>
    <property type="molecule type" value="Genomic_DNA"/>
</dbReference>
<dbReference type="RefSeq" id="WP_008477508.1">
    <property type="nucleotide sequence ID" value="NZ_CAGS01000200.1"/>
</dbReference>
<organism evidence="1 2">
    <name type="scientific">Nitrolancea hollandica Lb</name>
    <dbReference type="NCBI Taxonomy" id="1129897"/>
    <lineage>
        <taxon>Bacteria</taxon>
        <taxon>Pseudomonadati</taxon>
        <taxon>Thermomicrobiota</taxon>
        <taxon>Thermomicrobia</taxon>
        <taxon>Sphaerobacterales</taxon>
        <taxon>Sphaerobacterineae</taxon>
        <taxon>Sphaerobacteraceae</taxon>
        <taxon>Nitrolancea</taxon>
    </lineage>
</organism>
<name>I4EGM8_9BACT</name>
<dbReference type="OrthoDB" id="9795587at2"/>